<protein>
    <submittedName>
        <fullName evidence="1">Uncharacterized protein</fullName>
    </submittedName>
</protein>
<evidence type="ECO:0000313" key="2">
    <source>
        <dbReference type="Proteomes" id="UP000004923"/>
    </source>
</evidence>
<name>E8LBZ2_9FIRM</name>
<accession>E8LBZ2</accession>
<proteinExistence type="predicted"/>
<dbReference type="HOGENOM" id="CLU_2059168_0_0_9"/>
<dbReference type="RefSeq" id="WP_009144749.1">
    <property type="nucleotide sequence ID" value="NZ_GL830854.1"/>
</dbReference>
<comment type="caution">
    <text evidence="1">The sequence shown here is derived from an EMBL/GenBank/DDBJ whole genome shotgun (WGS) entry which is preliminary data.</text>
</comment>
<keyword evidence="2" id="KW-1185">Reference proteome</keyword>
<evidence type="ECO:0000313" key="1">
    <source>
        <dbReference type="EMBL" id="EFY05657.1"/>
    </source>
</evidence>
<organism evidence="1 2">
    <name type="scientific">Phascolarctobacterium succinatutens YIT 12067</name>
    <dbReference type="NCBI Taxonomy" id="626939"/>
    <lineage>
        <taxon>Bacteria</taxon>
        <taxon>Bacillati</taxon>
        <taxon>Bacillota</taxon>
        <taxon>Negativicutes</taxon>
        <taxon>Acidaminococcales</taxon>
        <taxon>Acidaminococcaceae</taxon>
        <taxon>Phascolarctobacterium</taxon>
    </lineage>
</organism>
<dbReference type="EMBL" id="AEVN01000012">
    <property type="protein sequence ID" value="EFY05657.1"/>
    <property type="molecule type" value="Genomic_DNA"/>
</dbReference>
<gene>
    <name evidence="1" type="ORF">HMPREF9443_00355</name>
</gene>
<sequence>MLKLPVSFLVIFIPTCQGIIVKCVDLDIRVYVKVFQLKKATDATKAKIIQQINAYNHLDYHIQEPKYRIEDVPNGVLFSFLRIGKEDFIDMESSQISHTLTTYRVNAKITPRTGIYTKK</sequence>
<dbReference type="AlphaFoldDB" id="E8LBZ2"/>
<reference evidence="1 2" key="1">
    <citation type="submission" date="2011-01" db="EMBL/GenBank/DDBJ databases">
        <authorList>
            <person name="Weinstock G."/>
            <person name="Sodergren E."/>
            <person name="Clifton S."/>
            <person name="Fulton L."/>
            <person name="Fulton B."/>
            <person name="Courtney L."/>
            <person name="Fronick C."/>
            <person name="Harrison M."/>
            <person name="Strong C."/>
            <person name="Farmer C."/>
            <person name="Delahaunty K."/>
            <person name="Markovic C."/>
            <person name="Hall O."/>
            <person name="Minx P."/>
            <person name="Tomlinson C."/>
            <person name="Mitreva M."/>
            <person name="Hou S."/>
            <person name="Chen J."/>
            <person name="Wollam A."/>
            <person name="Pepin K.H."/>
            <person name="Johnson M."/>
            <person name="Bhonagiri V."/>
            <person name="Zhang X."/>
            <person name="Suruliraj S."/>
            <person name="Warren W."/>
            <person name="Chinwalla A."/>
            <person name="Mardis E.R."/>
            <person name="Wilson R.K."/>
        </authorList>
    </citation>
    <scope>NUCLEOTIDE SEQUENCE [LARGE SCALE GENOMIC DNA]</scope>
    <source>
        <strain evidence="1 2">YIT 12067</strain>
    </source>
</reference>
<dbReference type="GeneID" id="78524708"/>
<dbReference type="Proteomes" id="UP000004923">
    <property type="component" value="Unassembled WGS sequence"/>
</dbReference>